<evidence type="ECO:0000313" key="2">
    <source>
        <dbReference type="Proteomes" id="UP000593932"/>
    </source>
</evidence>
<name>A0A7S6UM58_9GAMM</name>
<protein>
    <submittedName>
        <fullName evidence="1">Uncharacterized protein</fullName>
    </submittedName>
</protein>
<organism evidence="1 2">
    <name type="scientific">Novilysobacter avium</name>
    <dbReference type="NCBI Taxonomy" id="2781023"/>
    <lineage>
        <taxon>Bacteria</taxon>
        <taxon>Pseudomonadati</taxon>
        <taxon>Pseudomonadota</taxon>
        <taxon>Gammaproteobacteria</taxon>
        <taxon>Lysobacterales</taxon>
        <taxon>Lysobacteraceae</taxon>
        <taxon>Novilysobacter</taxon>
    </lineage>
</organism>
<dbReference type="EMBL" id="CP063657">
    <property type="protein sequence ID" value="QOW22841.1"/>
    <property type="molecule type" value="Genomic_DNA"/>
</dbReference>
<dbReference type="RefSeq" id="WP_194035331.1">
    <property type="nucleotide sequence ID" value="NZ_CP063657.1"/>
</dbReference>
<reference evidence="1 2" key="1">
    <citation type="submission" date="2020-10" db="EMBL/GenBank/DDBJ databases">
        <title>complete genome sequencing of Lysobacter sp. H23M41.</title>
        <authorList>
            <person name="Bae J.-W."/>
            <person name="Lee S.-Y."/>
        </authorList>
    </citation>
    <scope>NUCLEOTIDE SEQUENCE [LARGE SCALE GENOMIC DNA]</scope>
    <source>
        <strain evidence="1 2">H23M41</strain>
    </source>
</reference>
<accession>A0A7S6UM58</accession>
<gene>
    <name evidence="1" type="ORF">INQ42_04505</name>
</gene>
<sequence length="156" mass="17202">MTSYDTPSRTADHEQMLAQLDASLAENPDVDAADRETILRHFREALENEAASASTSQSVGPDRAQWMETLDLLVANQMLDESDRNELVRQFDDALGSLQNDALRTATEFAQRCREQGEAAAQAWLTEQMGSAQTAASADHAMGLPAHVAMALRRRR</sequence>
<proteinExistence type="predicted"/>
<evidence type="ECO:0000313" key="1">
    <source>
        <dbReference type="EMBL" id="QOW22841.1"/>
    </source>
</evidence>
<keyword evidence="2" id="KW-1185">Reference proteome</keyword>
<dbReference type="Proteomes" id="UP000593932">
    <property type="component" value="Chromosome"/>
</dbReference>